<dbReference type="RefSeq" id="WP_188567986.1">
    <property type="nucleotide sequence ID" value="NZ_BMED01000004.1"/>
</dbReference>
<organism evidence="3 4">
    <name type="scientific">Undibacterium terreum</name>
    <dbReference type="NCBI Taxonomy" id="1224302"/>
    <lineage>
        <taxon>Bacteria</taxon>
        <taxon>Pseudomonadati</taxon>
        <taxon>Pseudomonadota</taxon>
        <taxon>Betaproteobacteria</taxon>
        <taxon>Burkholderiales</taxon>
        <taxon>Oxalobacteraceae</taxon>
        <taxon>Undibacterium</taxon>
    </lineage>
</organism>
<name>A0A916XPK9_9BURK</name>
<dbReference type="Pfam" id="PF10988">
    <property type="entry name" value="DUF2807"/>
    <property type="match status" value="1"/>
</dbReference>
<proteinExistence type="predicted"/>
<evidence type="ECO:0000313" key="3">
    <source>
        <dbReference type="EMBL" id="GGC89755.1"/>
    </source>
</evidence>
<feature type="chain" id="PRO_5037355914" description="Putative auto-transporter adhesin head GIN domain-containing protein" evidence="1">
    <location>
        <begin position="20"/>
        <end position="207"/>
    </location>
</feature>
<dbReference type="EMBL" id="BMED01000004">
    <property type="protein sequence ID" value="GGC89755.1"/>
    <property type="molecule type" value="Genomic_DNA"/>
</dbReference>
<gene>
    <name evidence="3" type="ORF">GCM10011396_41240</name>
</gene>
<comment type="caution">
    <text evidence="3">The sequence shown here is derived from an EMBL/GenBank/DDBJ whole genome shotgun (WGS) entry which is preliminary data.</text>
</comment>
<dbReference type="InterPro" id="IPR021255">
    <property type="entry name" value="DUF2807"/>
</dbReference>
<dbReference type="AlphaFoldDB" id="A0A916XPK9"/>
<keyword evidence="4" id="KW-1185">Reference proteome</keyword>
<keyword evidence="1" id="KW-0732">Signal</keyword>
<sequence>MHRLFALPALLLLATLAHADEQTRAVPAFSAINSKGPISVLIEAGKTQSVVVSGNTKFVSEVITEVVGDELRISMKDKNSKSASGDPKVTITLPALRQLKIEGAGVTALNNISGDRLDVSYQGAGSLKANGKVKWLRLKAQGVGEVDTKALNADRVDVEFEGIGTVKVFANELLNAVVQGMGTLTYYGNPRTVNKSVQGIGSVSSGS</sequence>
<reference evidence="3" key="2">
    <citation type="submission" date="2020-09" db="EMBL/GenBank/DDBJ databases">
        <authorList>
            <person name="Sun Q."/>
            <person name="Zhou Y."/>
        </authorList>
    </citation>
    <scope>NUCLEOTIDE SEQUENCE</scope>
    <source>
        <strain evidence="3">CGMCC 1.10998</strain>
    </source>
</reference>
<evidence type="ECO:0000256" key="1">
    <source>
        <dbReference type="SAM" id="SignalP"/>
    </source>
</evidence>
<dbReference type="Proteomes" id="UP000637423">
    <property type="component" value="Unassembled WGS sequence"/>
</dbReference>
<evidence type="ECO:0000259" key="2">
    <source>
        <dbReference type="Pfam" id="PF10988"/>
    </source>
</evidence>
<evidence type="ECO:0000313" key="4">
    <source>
        <dbReference type="Proteomes" id="UP000637423"/>
    </source>
</evidence>
<feature type="domain" description="Putative auto-transporter adhesin head GIN" evidence="2">
    <location>
        <begin position="28"/>
        <end position="190"/>
    </location>
</feature>
<protein>
    <recommendedName>
        <fullName evidence="2">Putative auto-transporter adhesin head GIN domain-containing protein</fullName>
    </recommendedName>
</protein>
<feature type="signal peptide" evidence="1">
    <location>
        <begin position="1"/>
        <end position="19"/>
    </location>
</feature>
<dbReference type="Gene3D" id="2.160.20.120">
    <property type="match status" value="1"/>
</dbReference>
<reference evidence="3" key="1">
    <citation type="journal article" date="2014" name="Int. J. Syst. Evol. Microbiol.">
        <title>Complete genome sequence of Corynebacterium casei LMG S-19264T (=DSM 44701T), isolated from a smear-ripened cheese.</title>
        <authorList>
            <consortium name="US DOE Joint Genome Institute (JGI-PGF)"/>
            <person name="Walter F."/>
            <person name="Albersmeier A."/>
            <person name="Kalinowski J."/>
            <person name="Ruckert C."/>
        </authorList>
    </citation>
    <scope>NUCLEOTIDE SEQUENCE</scope>
    <source>
        <strain evidence="3">CGMCC 1.10998</strain>
    </source>
</reference>
<accession>A0A916XPK9</accession>